<organism evidence="7 8">
    <name type="scientific">Hyaloscypha variabilis (strain UAMH 11265 / GT02V1 / F)</name>
    <name type="common">Meliniomyces variabilis</name>
    <dbReference type="NCBI Taxonomy" id="1149755"/>
    <lineage>
        <taxon>Eukaryota</taxon>
        <taxon>Fungi</taxon>
        <taxon>Dikarya</taxon>
        <taxon>Ascomycota</taxon>
        <taxon>Pezizomycotina</taxon>
        <taxon>Leotiomycetes</taxon>
        <taxon>Helotiales</taxon>
        <taxon>Hyaloscyphaceae</taxon>
        <taxon>Hyaloscypha</taxon>
        <taxon>Hyaloscypha variabilis</taxon>
    </lineage>
</organism>
<dbReference type="STRING" id="1149755.A0A2J6R064"/>
<dbReference type="Pfam" id="PF00248">
    <property type="entry name" value="Aldo_ket_red"/>
    <property type="match status" value="1"/>
</dbReference>
<dbReference type="SUPFAM" id="SSF51430">
    <property type="entry name" value="NAD(P)-linked oxidoreductase"/>
    <property type="match status" value="1"/>
</dbReference>
<evidence type="ECO:0000256" key="4">
    <source>
        <dbReference type="PIRSR" id="PIRSR000097-2"/>
    </source>
</evidence>
<dbReference type="FunFam" id="3.20.20.100:FF:000007">
    <property type="entry name" value="NAD(P)H-dependent D-xylose reductase xyl1"/>
    <property type="match status" value="1"/>
</dbReference>
<dbReference type="Proteomes" id="UP000235786">
    <property type="component" value="Unassembled WGS sequence"/>
</dbReference>
<dbReference type="InterPro" id="IPR018170">
    <property type="entry name" value="Aldo/ket_reductase_CS"/>
</dbReference>
<proteinExistence type="inferred from homology"/>
<dbReference type="InterPro" id="IPR023210">
    <property type="entry name" value="NADP_OxRdtase_dom"/>
</dbReference>
<dbReference type="GO" id="GO:0016491">
    <property type="term" value="F:oxidoreductase activity"/>
    <property type="evidence" value="ECO:0007669"/>
    <property type="project" value="UniProtKB-KW"/>
</dbReference>
<feature type="binding site" evidence="4">
    <location>
        <position position="112"/>
    </location>
    <ligand>
        <name>substrate</name>
    </ligand>
</feature>
<feature type="active site" description="Proton donor" evidence="3">
    <location>
        <position position="50"/>
    </location>
</feature>
<evidence type="ECO:0000256" key="2">
    <source>
        <dbReference type="ARBA" id="ARBA00023002"/>
    </source>
</evidence>
<evidence type="ECO:0000259" key="6">
    <source>
        <dbReference type="Pfam" id="PF00248"/>
    </source>
</evidence>
<dbReference type="Gene3D" id="3.20.20.100">
    <property type="entry name" value="NADP-dependent oxidoreductase domain"/>
    <property type="match status" value="1"/>
</dbReference>
<gene>
    <name evidence="7" type="ORF">L207DRAFT_536865</name>
</gene>
<reference evidence="7 8" key="1">
    <citation type="submission" date="2016-04" db="EMBL/GenBank/DDBJ databases">
        <title>A degradative enzymes factory behind the ericoid mycorrhizal symbiosis.</title>
        <authorList>
            <consortium name="DOE Joint Genome Institute"/>
            <person name="Martino E."/>
            <person name="Morin E."/>
            <person name="Grelet G."/>
            <person name="Kuo A."/>
            <person name="Kohler A."/>
            <person name="Daghino S."/>
            <person name="Barry K."/>
            <person name="Choi C."/>
            <person name="Cichocki N."/>
            <person name="Clum A."/>
            <person name="Copeland A."/>
            <person name="Hainaut M."/>
            <person name="Haridas S."/>
            <person name="Labutti K."/>
            <person name="Lindquist E."/>
            <person name="Lipzen A."/>
            <person name="Khouja H.-R."/>
            <person name="Murat C."/>
            <person name="Ohm R."/>
            <person name="Olson A."/>
            <person name="Spatafora J."/>
            <person name="Veneault-Fourrey C."/>
            <person name="Henrissat B."/>
            <person name="Grigoriev I."/>
            <person name="Martin F."/>
            <person name="Perotto S."/>
        </authorList>
    </citation>
    <scope>NUCLEOTIDE SEQUENCE [LARGE SCALE GENOMIC DNA]</scope>
    <source>
        <strain evidence="7 8">F</strain>
    </source>
</reference>
<evidence type="ECO:0000256" key="5">
    <source>
        <dbReference type="PIRSR" id="PIRSR000097-3"/>
    </source>
</evidence>
<evidence type="ECO:0000313" key="7">
    <source>
        <dbReference type="EMBL" id="PMD31916.1"/>
    </source>
</evidence>
<feature type="site" description="Lowers pKa of active site Tyr" evidence="5">
    <location>
        <position position="79"/>
    </location>
</feature>
<dbReference type="AlphaFoldDB" id="A0A2J6R064"/>
<protein>
    <submittedName>
        <fullName evidence="7">Putative NAD(P)H-dependent D-xylose reductase xyl1</fullName>
    </submittedName>
</protein>
<keyword evidence="8" id="KW-1185">Reference proteome</keyword>
<feature type="domain" description="NADP-dependent oxidoreductase" evidence="6">
    <location>
        <begin position="21"/>
        <end position="303"/>
    </location>
</feature>
<dbReference type="PRINTS" id="PR00069">
    <property type="entry name" value="ALDKETRDTASE"/>
</dbReference>
<dbReference type="PROSITE" id="PS00062">
    <property type="entry name" value="ALDOKETO_REDUCTASE_2"/>
    <property type="match status" value="1"/>
</dbReference>
<dbReference type="OrthoDB" id="416253at2759"/>
<dbReference type="PROSITE" id="PS00798">
    <property type="entry name" value="ALDOKETO_REDUCTASE_1"/>
    <property type="match status" value="1"/>
</dbReference>
<dbReference type="EMBL" id="KZ613961">
    <property type="protein sequence ID" value="PMD31916.1"/>
    <property type="molecule type" value="Genomic_DNA"/>
</dbReference>
<dbReference type="PIRSF" id="PIRSF000097">
    <property type="entry name" value="AKR"/>
    <property type="match status" value="1"/>
</dbReference>
<dbReference type="PANTHER" id="PTHR11732">
    <property type="entry name" value="ALDO/KETO REDUCTASE"/>
    <property type="match status" value="1"/>
</dbReference>
<keyword evidence="2" id="KW-0560">Oxidoreductase</keyword>
<sequence length="323" mass="36394">MPNITLTLNNGKQMPLVGHGLWKIPNEKTADHVYDAIKAGYRLFDGACDYGNEVEAGQGVARAIKDGLVKREELFIVSKLWNTFHEKERVEEACLKSLTDWGLDYLDLYIMHFPIGLKYVSPAIRYPPGWYNDGVTPTDIQTSNATIRETWEAMENLVDIGLVQSLGISNFNVSVILDLLRYARIRPATLQIEHHPYLVQKPLVDFAKKEGITVTAYSSFGPTGYVEMDLDHAVQAPHLFQHPVIIEIAKAHGKTAPQVLLRWSTQQDIAVVPKSDTLPMLLENLDAKGFDLTEEEIKKISGLNLNLRFNDPLMYFGCLPIFN</sequence>
<dbReference type="InterPro" id="IPR020471">
    <property type="entry name" value="AKR"/>
</dbReference>
<accession>A0A2J6R064</accession>
<dbReference type="InterPro" id="IPR036812">
    <property type="entry name" value="NAD(P)_OxRdtase_dom_sf"/>
</dbReference>
<evidence type="ECO:0000256" key="1">
    <source>
        <dbReference type="ARBA" id="ARBA00007905"/>
    </source>
</evidence>
<evidence type="ECO:0000313" key="8">
    <source>
        <dbReference type="Proteomes" id="UP000235786"/>
    </source>
</evidence>
<comment type="similarity">
    <text evidence="1">Belongs to the aldo/keto reductase family.</text>
</comment>
<evidence type="ECO:0000256" key="3">
    <source>
        <dbReference type="PIRSR" id="PIRSR000097-1"/>
    </source>
</evidence>
<name>A0A2J6R064_HYAVF</name>